<protein>
    <recommendedName>
        <fullName evidence="4">Phosphatidate cytidylyltransferase</fullName>
    </recommendedName>
</protein>
<name>A0A2P7QZH5_9SPHN</name>
<dbReference type="InterPro" id="IPR037997">
    <property type="entry name" value="Dgk1-like"/>
</dbReference>
<feature type="transmembrane region" description="Helical" evidence="1">
    <location>
        <begin position="374"/>
        <end position="395"/>
    </location>
</feature>
<dbReference type="GO" id="GO:0004143">
    <property type="term" value="F:ATP-dependent diacylglycerol kinase activity"/>
    <property type="evidence" value="ECO:0007669"/>
    <property type="project" value="InterPro"/>
</dbReference>
<sequence>MLILAGSIGALLGVIALVRHVGRNLAWLPEVQRKCVHIAIGLYALVLPWLFDSAWPIVLLILIALALMLYLRTPASRTTGLGSTIHAVERRSFGDVWLALAIGFVFLRSGDTYILYGLPVAVIALSDAAAALTGTTYGRSRFQLEAGVKSWEGVVAFFAVTWIVAMVMLLLLTDVPRLNVVVLGVAIAAFGAVVEAVSWRGLDNLFVPVCIHFFLAGYLYATPEALGLLALIFFPAVLAAAMLQRRLGLSAHASRAFLIAIFFFLGVSGLFGTILPLLVMGAHLIARRRNPCRGEHPDLDLIATLCGTGLIWYFVGESTERSGINLYNLAMTGILLAYVMIALGCDRRWALPAYVASLALYAGLIAVGPAYGRWVLWANWIAALSLALVLVTLLARSGWTERWRGPRIAAVASIVPMTAYLTQAVFR</sequence>
<feature type="transmembrane region" description="Helical" evidence="1">
    <location>
        <begin position="178"/>
        <end position="197"/>
    </location>
</feature>
<keyword evidence="1" id="KW-1133">Transmembrane helix</keyword>
<proteinExistence type="predicted"/>
<feature type="transmembrane region" description="Helical" evidence="1">
    <location>
        <begin position="53"/>
        <end position="71"/>
    </location>
</feature>
<keyword evidence="1" id="KW-0812">Transmembrane</keyword>
<keyword evidence="3" id="KW-1185">Reference proteome</keyword>
<dbReference type="PANTHER" id="PTHR31303">
    <property type="entry name" value="CTP-DEPENDENT DIACYLGLYCEROL KINASE 1"/>
    <property type="match status" value="1"/>
</dbReference>
<comment type="caution">
    <text evidence="2">The sequence shown here is derived from an EMBL/GenBank/DDBJ whole genome shotgun (WGS) entry which is preliminary data.</text>
</comment>
<dbReference type="EMBL" id="PXYI01000001">
    <property type="protein sequence ID" value="PSJ43367.1"/>
    <property type="molecule type" value="Genomic_DNA"/>
</dbReference>
<evidence type="ECO:0000313" key="2">
    <source>
        <dbReference type="EMBL" id="PSJ43367.1"/>
    </source>
</evidence>
<organism evidence="2 3">
    <name type="scientific">Allosphingosinicella deserti</name>
    <dbReference type="NCBI Taxonomy" id="2116704"/>
    <lineage>
        <taxon>Bacteria</taxon>
        <taxon>Pseudomonadati</taxon>
        <taxon>Pseudomonadota</taxon>
        <taxon>Alphaproteobacteria</taxon>
        <taxon>Sphingomonadales</taxon>
        <taxon>Sphingomonadaceae</taxon>
        <taxon>Allosphingosinicella</taxon>
    </lineage>
</organism>
<feature type="transmembrane region" description="Helical" evidence="1">
    <location>
        <begin position="113"/>
        <end position="132"/>
    </location>
</feature>
<dbReference type="AlphaFoldDB" id="A0A2P7QZH5"/>
<dbReference type="OrthoDB" id="8149352at2"/>
<evidence type="ECO:0000313" key="3">
    <source>
        <dbReference type="Proteomes" id="UP000241167"/>
    </source>
</evidence>
<feature type="transmembrane region" description="Helical" evidence="1">
    <location>
        <begin position="349"/>
        <end position="367"/>
    </location>
</feature>
<feature type="transmembrane region" description="Helical" evidence="1">
    <location>
        <begin position="299"/>
        <end position="315"/>
    </location>
</feature>
<dbReference type="PANTHER" id="PTHR31303:SF1">
    <property type="entry name" value="CTP-DEPENDENT DIACYLGLYCEROL KINASE 1"/>
    <property type="match status" value="1"/>
</dbReference>
<dbReference type="Proteomes" id="UP000241167">
    <property type="component" value="Unassembled WGS sequence"/>
</dbReference>
<gene>
    <name evidence="2" type="ORF">C7I55_03095</name>
</gene>
<accession>A0A2P7QZH5</accession>
<evidence type="ECO:0008006" key="4">
    <source>
        <dbReference type="Google" id="ProtNLM"/>
    </source>
</evidence>
<dbReference type="RefSeq" id="WP_106511386.1">
    <property type="nucleotide sequence ID" value="NZ_PXYI01000001.1"/>
</dbReference>
<feature type="transmembrane region" description="Helical" evidence="1">
    <location>
        <begin position="153"/>
        <end position="172"/>
    </location>
</feature>
<feature type="transmembrane region" description="Helical" evidence="1">
    <location>
        <begin position="324"/>
        <end position="343"/>
    </location>
</feature>
<feature type="transmembrane region" description="Helical" evidence="1">
    <location>
        <begin position="407"/>
        <end position="426"/>
    </location>
</feature>
<feature type="transmembrane region" description="Helical" evidence="1">
    <location>
        <begin position="256"/>
        <end position="279"/>
    </location>
</feature>
<keyword evidence="1" id="KW-0472">Membrane</keyword>
<evidence type="ECO:0000256" key="1">
    <source>
        <dbReference type="SAM" id="Phobius"/>
    </source>
</evidence>
<reference evidence="2 3" key="1">
    <citation type="submission" date="2018-03" db="EMBL/GenBank/DDBJ databases">
        <title>The draft genome of Sphingosinicella sp. GL-C-18.</title>
        <authorList>
            <person name="Liu L."/>
            <person name="Li L."/>
            <person name="Liang L."/>
            <person name="Zhang X."/>
            <person name="Wang T."/>
        </authorList>
    </citation>
    <scope>NUCLEOTIDE SEQUENCE [LARGE SCALE GENOMIC DNA]</scope>
    <source>
        <strain evidence="2 3">GL-C-18</strain>
    </source>
</reference>